<evidence type="ECO:0000256" key="5">
    <source>
        <dbReference type="ARBA" id="ARBA00022927"/>
    </source>
</evidence>
<evidence type="ECO:0000256" key="3">
    <source>
        <dbReference type="ARBA" id="ARBA00022448"/>
    </source>
</evidence>
<keyword evidence="4" id="KW-0967">Endosome</keyword>
<accession>A0A830AXL9</accession>
<keyword evidence="8" id="KW-1185">Reference proteome</keyword>
<comment type="caution">
    <text evidence="7">The sequence shown here is derived from an EMBL/GenBank/DDBJ whole genome shotgun (WGS) entry which is preliminary data.</text>
</comment>
<name>A0A830AXL9_9LAMI</name>
<gene>
    <name evidence="7" type="ORF">PHJA_000054200</name>
</gene>
<comment type="subcellular location">
    <subcellularLocation>
        <location evidence="1">Endosome</location>
    </subcellularLocation>
</comment>
<organism evidence="7 8">
    <name type="scientific">Phtheirospermum japonicum</name>
    <dbReference type="NCBI Taxonomy" id="374723"/>
    <lineage>
        <taxon>Eukaryota</taxon>
        <taxon>Viridiplantae</taxon>
        <taxon>Streptophyta</taxon>
        <taxon>Embryophyta</taxon>
        <taxon>Tracheophyta</taxon>
        <taxon>Spermatophyta</taxon>
        <taxon>Magnoliopsida</taxon>
        <taxon>eudicotyledons</taxon>
        <taxon>Gunneridae</taxon>
        <taxon>Pentapetalae</taxon>
        <taxon>asterids</taxon>
        <taxon>lamiids</taxon>
        <taxon>Lamiales</taxon>
        <taxon>Orobanchaceae</taxon>
        <taxon>Orobanchaceae incertae sedis</taxon>
        <taxon>Phtheirospermum</taxon>
    </lineage>
</organism>
<dbReference type="InterPro" id="IPR029705">
    <property type="entry name" value="VPS35L"/>
</dbReference>
<comment type="similarity">
    <text evidence="2">Belongs to the VPS35L family.</text>
</comment>
<dbReference type="OrthoDB" id="1734063at2759"/>
<reference evidence="7" key="1">
    <citation type="submission" date="2020-07" db="EMBL/GenBank/DDBJ databases">
        <title>Ethylene signaling mediates host invasion by parasitic plants.</title>
        <authorList>
            <person name="Yoshida S."/>
        </authorList>
    </citation>
    <scope>NUCLEOTIDE SEQUENCE</scope>
    <source>
        <strain evidence="7">Okayama</strain>
    </source>
</reference>
<dbReference type="GO" id="GO:0032456">
    <property type="term" value="P:endocytic recycling"/>
    <property type="evidence" value="ECO:0007669"/>
    <property type="project" value="InterPro"/>
</dbReference>
<dbReference type="Proteomes" id="UP000653305">
    <property type="component" value="Unassembled WGS sequence"/>
</dbReference>
<evidence type="ECO:0000256" key="1">
    <source>
        <dbReference type="ARBA" id="ARBA00004177"/>
    </source>
</evidence>
<proteinExistence type="inferred from homology"/>
<evidence type="ECO:0000256" key="2">
    <source>
        <dbReference type="ARBA" id="ARBA00010704"/>
    </source>
</evidence>
<protein>
    <submittedName>
        <fullName evidence="7">Upf0505 protein</fullName>
    </submittedName>
</protein>
<keyword evidence="3" id="KW-0813">Transport</keyword>
<evidence type="ECO:0000313" key="8">
    <source>
        <dbReference type="Proteomes" id="UP000653305"/>
    </source>
</evidence>
<dbReference type="GO" id="GO:0015031">
    <property type="term" value="P:protein transport"/>
    <property type="evidence" value="ECO:0007669"/>
    <property type="project" value="UniProtKB-KW"/>
</dbReference>
<dbReference type="EMBL" id="BMAC01000005">
    <property type="protein sequence ID" value="GFP79107.1"/>
    <property type="molecule type" value="Genomic_DNA"/>
</dbReference>
<evidence type="ECO:0000256" key="4">
    <source>
        <dbReference type="ARBA" id="ARBA00022753"/>
    </source>
</evidence>
<evidence type="ECO:0000256" key="6">
    <source>
        <dbReference type="SAM" id="MobiDB-lite"/>
    </source>
</evidence>
<dbReference type="GO" id="GO:0005768">
    <property type="term" value="C:endosome"/>
    <property type="evidence" value="ECO:0007669"/>
    <property type="project" value="UniProtKB-SubCell"/>
</dbReference>
<feature type="region of interest" description="Disordered" evidence="6">
    <location>
        <begin position="16"/>
        <end position="37"/>
    </location>
</feature>
<keyword evidence="5" id="KW-0653">Protein transport</keyword>
<dbReference type="AlphaFoldDB" id="A0A830AXL9"/>
<dbReference type="PANTHER" id="PTHR13673:SF0">
    <property type="entry name" value="VPS35 ENDOSOMAL PROTEIN-SORTING FACTOR-LIKE"/>
    <property type="match status" value="1"/>
</dbReference>
<evidence type="ECO:0000313" key="7">
    <source>
        <dbReference type="EMBL" id="GFP79107.1"/>
    </source>
</evidence>
<dbReference type="PANTHER" id="PTHR13673">
    <property type="entry name" value="ESOPHAGEAL CANCER ASSOCIATED PROTEIN"/>
    <property type="match status" value="1"/>
</dbReference>
<sequence length="929" mass="104614">MGLEFRRRDYRAEEQAHSLSRVRAHTHPLSAPSPSPLQVEGLDCGTDAFFDPLRATDGAIEVVVGNEDSNSEPIVLDESSAQLRATREWNFFKKILMQRFPVSKTNPISMVSGVLVKSNKASERLSRDLRSGEFDDHQKFDDGDDEVISQQECLSKLQELKDEINRSWRADDRVTSLRLSIKVARLLMDTTVIPFYPTLFVLATDIMDMLGDLVWDRIKQKSEINEDKRLTCSLPDNFKAGDICFEAKETCNNWFSKIGSVRELLPRIYLELAILPCWRFLQDHPENILQRLVLMTRGIADPLASAYCRLYLVQCAQRLPQHDTGFLITCINDAKLLLMRLIAPARQAMDGNLSGNCKLLLTLIEPTIEYTMKCLFKNLKQMEISDMLVALGMGRNPSNSSENCQCISIILHYVLKELPVGYICLNSMEILHLIDCADDSSFDQSLNFKLLGHRLCERVLEVSRVHLVVDKIIQVLSCYGNLDAYLMVADAYLDIVVLENQSGTFLNVILDGLNERAREEKIGENELIILQSIFLKILNRFSNIETILALNHFLDILDMMHGSSRNTISMHILSMATRNGQIQDPTVIEVLMEIAQALYDGLDFSNMIKDDYQHPARVISHFVFMVDHGTQFESHLRFLAQCRGAFASITEIQEMLVHSSNNLAVRAMRDKNSGISFIKSCMAFSEVTIPAIPTNLRQLNLYLETAEVSLLCGFISHLDGLIDAAVNCLQNVDSVYGVQMGEDADGIVSLMCKLCGLLVMVPGRLEQGVDRILKHVLSFLDSQSWILPRKKTKILSAIVFLSAALSQNQFPYHDSSVEVVLVMRNYQLFSGVQSYREELLSLSGGVLQRFVKVVMQESSMALRGKMALEACNCVASSFMMSDKSLEACTKLVEIAKSCLNVDDGFLQSTLRFLNAHKFLVLNSRMEIGG</sequence>